<dbReference type="Pfam" id="PF24536">
    <property type="entry name" value="NXPE4_C"/>
    <property type="match status" value="1"/>
</dbReference>
<evidence type="ECO:0000313" key="2">
    <source>
        <dbReference type="Proteomes" id="UP000694865"/>
    </source>
</evidence>
<reference evidence="3" key="1">
    <citation type="submission" date="2025-08" db="UniProtKB">
        <authorList>
            <consortium name="RefSeq"/>
        </authorList>
    </citation>
    <scope>IDENTIFICATION</scope>
    <source>
        <tissue evidence="3">Testes</tissue>
    </source>
</reference>
<protein>
    <submittedName>
        <fullName evidence="3">NXPE family member 3-like</fullName>
    </submittedName>
</protein>
<gene>
    <name evidence="3" type="primary">LOC102803464</name>
</gene>
<feature type="domain" description="NXPE C-terminal" evidence="1">
    <location>
        <begin position="456"/>
        <end position="577"/>
    </location>
</feature>
<evidence type="ECO:0000259" key="1">
    <source>
        <dbReference type="Pfam" id="PF24536"/>
    </source>
</evidence>
<name>A0ABM0MN54_SACKO</name>
<dbReference type="InterPro" id="IPR057106">
    <property type="entry name" value="NXPE4_C"/>
</dbReference>
<accession>A0ABM0MN54</accession>
<evidence type="ECO:0000313" key="3">
    <source>
        <dbReference type="RefSeq" id="XP_006821445.1"/>
    </source>
</evidence>
<dbReference type="RefSeq" id="XP_006821445.1">
    <property type="nucleotide sequence ID" value="XM_006821382.1"/>
</dbReference>
<proteinExistence type="predicted"/>
<dbReference type="PANTHER" id="PTHR16165">
    <property type="entry name" value="NXPE FAMILY MEMBER"/>
    <property type="match status" value="1"/>
</dbReference>
<dbReference type="PANTHER" id="PTHR16165:SF5">
    <property type="entry name" value="NXPE FAMILY MEMBER 3"/>
    <property type="match status" value="1"/>
</dbReference>
<sequence>MATRTVARMGKAVEKSDGYNPLIREKHSPIDQYVRLTPTRKTAVAQINCSEVCPQEVKSEKPKPVIAKPKKSHDQIKPVNTKVVCSEICPQKVIPPSVTKTESNKHTNSDMYPYNKYNSYGMEWAAIVDELEWSNSHRTGKTTKQRTPFDADEGSLGMTSPEKTRVKFYDKKAIQKGSFIHLVVETFDENGRKRDKGGDYFSSVMSNINMQKSTAGRTVDYGNGTYSVYLYAAWTGKADITIALTHTREAINYLKDVQLVHDLLRTHMTYNDSTKSETIECGLITEGVWTNKCEYSNPNAMGDTKIICDKPKGLQCDQVHHMHGSGKMLDDIIKKQSEGYQYLFSRRYTNGIIHGMPLSIKILDGYWDDNNTFVPLVCRSKQWSVEEADKCLSDTEFVVSGDSTIWQFGNIMNRHFHKKFVNIMVVPRFGGPPSYFWDLILESDLMDTITIEKCRAKTPVVVLNFSFHYGVWSTRSYLQRIYRAKLAIDRLIERCPKSKVVIKLAHARDNVYLEQSIHSSNWIFYNMNRMVRRVFWGSGVIFLDVWDMALSAPYTNTVHMASQVLFQELHLMFSYICPHLVS</sequence>
<dbReference type="InterPro" id="IPR026845">
    <property type="entry name" value="NXPH/NXPE"/>
</dbReference>
<dbReference type="Proteomes" id="UP000694865">
    <property type="component" value="Unplaced"/>
</dbReference>
<organism evidence="2 3">
    <name type="scientific">Saccoglossus kowalevskii</name>
    <name type="common">Acorn worm</name>
    <dbReference type="NCBI Taxonomy" id="10224"/>
    <lineage>
        <taxon>Eukaryota</taxon>
        <taxon>Metazoa</taxon>
        <taxon>Hemichordata</taxon>
        <taxon>Enteropneusta</taxon>
        <taxon>Harrimaniidae</taxon>
        <taxon>Saccoglossus</taxon>
    </lineage>
</organism>
<dbReference type="GeneID" id="102803464"/>
<dbReference type="Pfam" id="PF06312">
    <property type="entry name" value="Neurexophilin"/>
    <property type="match status" value="1"/>
</dbReference>
<keyword evidence="2" id="KW-1185">Reference proteome</keyword>